<evidence type="ECO:0000256" key="7">
    <source>
        <dbReference type="ARBA" id="ARBA00023136"/>
    </source>
</evidence>
<feature type="region of interest" description="Disordered" evidence="9">
    <location>
        <begin position="413"/>
        <end position="484"/>
    </location>
</feature>
<dbReference type="InterPro" id="IPR004326">
    <property type="entry name" value="Mlo"/>
</dbReference>
<evidence type="ECO:0000256" key="8">
    <source>
        <dbReference type="ARBA" id="ARBA00023265"/>
    </source>
</evidence>
<feature type="compositionally biased region" description="Basic and acidic residues" evidence="9">
    <location>
        <begin position="429"/>
        <end position="438"/>
    </location>
</feature>
<dbReference type="OrthoDB" id="1388414at2759"/>
<feature type="compositionally biased region" description="Basic and acidic residues" evidence="9">
    <location>
        <begin position="801"/>
        <end position="821"/>
    </location>
</feature>
<comment type="caution">
    <text evidence="12">The sequence shown here is derived from an EMBL/GenBank/DDBJ whole genome shotgun (WGS) entry which is preliminary data.</text>
</comment>
<dbReference type="SUPFAM" id="SSF47473">
    <property type="entry name" value="EF-hand"/>
    <property type="match status" value="1"/>
</dbReference>
<sequence>MEELELAGRSLMGSYTDKPYMQGWELTALFFIFLLITLAWDLLVGILTFLNNILRGRKANWLARVKEELLALGVVSLVLLFVEPTLQQICIRQGSSGTDGNAPPSSAPPAAPAIEVTVPYGTYLCPTGSRQVFARTVIHAAHYLLFYLAIVHILFSLLTSVITNVKLSKWSILERTARKEQNIPAVTFIRISTAITRAKEGANPTFLLRLREVWRDFTGYVDQDLYSLLRYMCEKRFRAHHVVLRNFNFLNMCEQCLEAELNEVYSHAWLLVFMMSLLLLYNRIVYQIVWFCALSVCALAVMSGNLRWVMKKTAREARNLWRKIEGQTGAEFAEDEEDGYEDDELEDEDEDGEPKEPGSDGGAGEQHEKQHGHGHHGRTAKEAVAVGAGGGPGGDLETGDVTMQRQLDQLRQQYGGAQQAGGRAGPVGEAKESRRARAADPAAAGTSAPAAARQAGSATSSWERRSRSHAAAGPGPSSRVASAAAARGTGAGGIGRYRVPGSTLAAAGGPAKGGDSGRRLALEPGPHVMRPRLLVDLVESGKTVRRSAIGRLHAQLKSGAGKAAAFAAAAAAAAVPPPPALFRRVRASADGTSGGSRQQPEFGSSAAPAPADDGTGVVRRWGRSSGPGPVAEGTVTNPLFANPAPSPGGGHAANGMGSGYNMYGGGMGMGMYGNPYGGMGMQGGMMQQQQQQQQQMQQQPQMQWGVGGPGMPLSGAGMVAALPYSGSGPAGPSAVTEGAGTANCAAVVGPDGQWGSNPSSGGQEGSQEGGEPEADAAAVDEDVDGLRSSSSGSSNSATSSEARRRQLAEKMGEGDADSEVHSERSILEHELAAGIEEKIIRLFFFGRPYLLLWVFNVIFAQASLIMTMSMAFVIPYDKFDYIREVAMPMYFWLPVVLINFVLVFYGCWVFLPQYALLSVTGVLEPHEVMAEIKRSKTQDDSEEGVAAVVLGKLTTYFVGKHDGETNLSTAFIVLLASQAGIILGRDYKANKQINKTALKDMFTELVLVWHDIAWYGELLSTYYIKTKNEIFEEAFKELDEDGSGALSFGELANMIRSLGTYATAGDVEAMLWEIDIDNSHSIGYDEFVKFLTYAFFDTKQLGYIDTESLLDGMERLGIPINEMQAAVLMAVGHCEPGEEVKVTLRQFFEMYEKVSFEEEEEEEDGSNGNVLGRAWEALRTPSVMFLNYIKREVSNLSAARRDGSSRGVPKEASSSLLARATSNASGVAGGTSVRQQPSGSLHLSAQLTAQRSGLSGAGVSRSGTSGLGAGGMDVSGGAVSPGAPAGGGMTMGISMGNFSPGVGGYYSGLNGATGGVGAGPPDGGMSVETAASGGLQAGAFSPTASGPSIVAGSIKGPSRLAVMSRANQ</sequence>
<feature type="transmembrane region" description="Helical" evidence="10">
    <location>
        <begin position="288"/>
        <end position="309"/>
    </location>
</feature>
<comment type="subcellular location">
    <subcellularLocation>
        <location evidence="1">Membrane</location>
        <topology evidence="1">Multi-pass membrane protein</topology>
    </subcellularLocation>
</comment>
<dbReference type="PANTHER" id="PTHR31942:SF52">
    <property type="entry name" value="MLO-LIKE PROTEIN 1"/>
    <property type="match status" value="1"/>
</dbReference>
<feature type="compositionally biased region" description="Acidic residues" evidence="9">
    <location>
        <begin position="770"/>
        <end position="783"/>
    </location>
</feature>
<gene>
    <name evidence="12" type="ORF">HXX76_006578</name>
</gene>
<keyword evidence="4" id="KW-0611">Plant defense</keyword>
<feature type="region of interest" description="Disordered" evidence="9">
    <location>
        <begin position="683"/>
        <end position="707"/>
    </location>
</feature>
<dbReference type="Gene3D" id="1.10.238.10">
    <property type="entry name" value="EF-hand"/>
    <property type="match status" value="1"/>
</dbReference>
<feature type="region of interest" description="Disordered" evidence="9">
    <location>
        <begin position="331"/>
        <end position="380"/>
    </location>
</feature>
<evidence type="ECO:0000256" key="5">
    <source>
        <dbReference type="ARBA" id="ARBA00022837"/>
    </source>
</evidence>
<dbReference type="Proteomes" id="UP000650467">
    <property type="component" value="Unassembled WGS sequence"/>
</dbReference>
<proteinExistence type="inferred from homology"/>
<feature type="transmembrane region" description="Helical" evidence="10">
    <location>
        <begin position="264"/>
        <end position="282"/>
    </location>
</feature>
<dbReference type="EMBL" id="JAEHOC010000013">
    <property type="protein sequence ID" value="KAG2436267.1"/>
    <property type="molecule type" value="Genomic_DNA"/>
</dbReference>
<evidence type="ECO:0000313" key="13">
    <source>
        <dbReference type="Proteomes" id="UP000650467"/>
    </source>
</evidence>
<dbReference type="Pfam" id="PF03094">
    <property type="entry name" value="Mlo"/>
    <property type="match status" value="1"/>
</dbReference>
<dbReference type="GO" id="GO:0016020">
    <property type="term" value="C:membrane"/>
    <property type="evidence" value="ECO:0007669"/>
    <property type="project" value="UniProtKB-SubCell"/>
</dbReference>
<protein>
    <recommendedName>
        <fullName evidence="11">EF-hand domain-containing protein</fullName>
    </recommendedName>
</protein>
<feature type="transmembrane region" description="Helical" evidence="10">
    <location>
        <begin position="28"/>
        <end position="49"/>
    </location>
</feature>
<feature type="compositionally biased region" description="Low complexity" evidence="9">
    <location>
        <begin position="439"/>
        <end position="461"/>
    </location>
</feature>
<feature type="region of interest" description="Disordered" evidence="9">
    <location>
        <begin position="745"/>
        <end position="821"/>
    </location>
</feature>
<feature type="domain" description="EF-hand" evidence="11">
    <location>
        <begin position="1026"/>
        <end position="1061"/>
    </location>
</feature>
<evidence type="ECO:0000313" key="12">
    <source>
        <dbReference type="EMBL" id="KAG2436267.1"/>
    </source>
</evidence>
<dbReference type="CDD" id="cd00051">
    <property type="entry name" value="EFh"/>
    <property type="match status" value="1"/>
</dbReference>
<keyword evidence="8" id="KW-0568">Pathogenesis-related protein</keyword>
<dbReference type="GO" id="GO:0005509">
    <property type="term" value="F:calcium ion binding"/>
    <property type="evidence" value="ECO:0007669"/>
    <property type="project" value="InterPro"/>
</dbReference>
<name>A0A835SZP0_CHLIN</name>
<keyword evidence="3 10" id="KW-0812">Transmembrane</keyword>
<keyword evidence="5" id="KW-0106">Calcium</keyword>
<keyword evidence="6 10" id="KW-1133">Transmembrane helix</keyword>
<feature type="compositionally biased region" description="Low complexity" evidence="9">
    <location>
        <begin position="788"/>
        <end position="800"/>
    </location>
</feature>
<evidence type="ECO:0000256" key="6">
    <source>
        <dbReference type="ARBA" id="ARBA00022989"/>
    </source>
</evidence>
<evidence type="ECO:0000256" key="9">
    <source>
        <dbReference type="SAM" id="MobiDB-lite"/>
    </source>
</evidence>
<dbReference type="SMART" id="SM00054">
    <property type="entry name" value="EFh"/>
    <property type="match status" value="2"/>
</dbReference>
<feature type="region of interest" description="Disordered" evidence="9">
    <location>
        <begin position="588"/>
        <end position="643"/>
    </location>
</feature>
<feature type="compositionally biased region" description="Low complexity" evidence="9">
    <location>
        <begin position="684"/>
        <end position="704"/>
    </location>
</feature>
<comment type="similarity">
    <text evidence="2">Belongs to the MLO family.</text>
</comment>
<keyword evidence="13" id="KW-1185">Reference proteome</keyword>
<dbReference type="PROSITE" id="PS50222">
    <property type="entry name" value="EF_HAND_2"/>
    <property type="match status" value="1"/>
</dbReference>
<dbReference type="InterPro" id="IPR011992">
    <property type="entry name" value="EF-hand-dom_pair"/>
</dbReference>
<feature type="compositionally biased region" description="Polar residues" evidence="9">
    <location>
        <begin position="1212"/>
        <end position="1225"/>
    </location>
</feature>
<feature type="compositionally biased region" description="Acidic residues" evidence="9">
    <location>
        <begin position="332"/>
        <end position="353"/>
    </location>
</feature>
<evidence type="ECO:0000256" key="10">
    <source>
        <dbReference type="SAM" id="Phobius"/>
    </source>
</evidence>
<evidence type="ECO:0000256" key="1">
    <source>
        <dbReference type="ARBA" id="ARBA00004141"/>
    </source>
</evidence>
<dbReference type="PROSITE" id="PS00018">
    <property type="entry name" value="EF_HAND_1"/>
    <property type="match status" value="2"/>
</dbReference>
<feature type="compositionally biased region" description="Low complexity" evidence="9">
    <location>
        <begin position="470"/>
        <end position="484"/>
    </location>
</feature>
<organism evidence="12 13">
    <name type="scientific">Chlamydomonas incerta</name>
    <dbReference type="NCBI Taxonomy" id="51695"/>
    <lineage>
        <taxon>Eukaryota</taxon>
        <taxon>Viridiplantae</taxon>
        <taxon>Chlorophyta</taxon>
        <taxon>core chlorophytes</taxon>
        <taxon>Chlorophyceae</taxon>
        <taxon>CS clade</taxon>
        <taxon>Chlamydomonadales</taxon>
        <taxon>Chlamydomonadaceae</taxon>
        <taxon>Chlamydomonas</taxon>
    </lineage>
</organism>
<feature type="region of interest" description="Disordered" evidence="9">
    <location>
        <begin position="1199"/>
        <end position="1240"/>
    </location>
</feature>
<feature type="transmembrane region" description="Helical" evidence="10">
    <location>
        <begin position="850"/>
        <end position="874"/>
    </location>
</feature>
<dbReference type="PANTHER" id="PTHR31942">
    <property type="entry name" value="MLO-LIKE PROTEIN 1"/>
    <property type="match status" value="1"/>
</dbReference>
<dbReference type="InterPro" id="IPR002048">
    <property type="entry name" value="EF_hand_dom"/>
</dbReference>
<keyword evidence="7 10" id="KW-0472">Membrane</keyword>
<feature type="transmembrane region" description="Helical" evidence="10">
    <location>
        <begin position="889"/>
        <end position="911"/>
    </location>
</feature>
<evidence type="ECO:0000256" key="3">
    <source>
        <dbReference type="ARBA" id="ARBA00022692"/>
    </source>
</evidence>
<dbReference type="Pfam" id="PF13499">
    <property type="entry name" value="EF-hand_7"/>
    <property type="match status" value="1"/>
</dbReference>
<accession>A0A835SZP0</accession>
<feature type="transmembrane region" description="Helical" evidence="10">
    <location>
        <begin position="144"/>
        <end position="165"/>
    </location>
</feature>
<dbReference type="InterPro" id="IPR018247">
    <property type="entry name" value="EF_Hand_1_Ca_BS"/>
</dbReference>
<evidence type="ECO:0000259" key="11">
    <source>
        <dbReference type="PROSITE" id="PS50222"/>
    </source>
</evidence>
<evidence type="ECO:0000256" key="4">
    <source>
        <dbReference type="ARBA" id="ARBA00022821"/>
    </source>
</evidence>
<evidence type="ECO:0000256" key="2">
    <source>
        <dbReference type="ARBA" id="ARBA00006574"/>
    </source>
</evidence>
<dbReference type="GO" id="GO:0006952">
    <property type="term" value="P:defense response"/>
    <property type="evidence" value="ECO:0007669"/>
    <property type="project" value="UniProtKB-KW"/>
</dbReference>
<reference evidence="12" key="1">
    <citation type="journal article" date="2020" name="bioRxiv">
        <title>Comparative genomics of Chlamydomonas.</title>
        <authorList>
            <person name="Craig R.J."/>
            <person name="Hasan A.R."/>
            <person name="Ness R.W."/>
            <person name="Keightley P.D."/>
        </authorList>
    </citation>
    <scope>NUCLEOTIDE SEQUENCE</scope>
    <source>
        <strain evidence="12">SAG 7.73</strain>
    </source>
</reference>